<comment type="caution">
    <text evidence="1">The sequence shown here is derived from an EMBL/GenBank/DDBJ whole genome shotgun (WGS) entry which is preliminary data.</text>
</comment>
<gene>
    <name evidence="1" type="ORF">DEBURN_LOCUS9469</name>
</gene>
<dbReference type="AlphaFoldDB" id="A0A9N9CDW2"/>
<evidence type="ECO:0000313" key="1">
    <source>
        <dbReference type="EMBL" id="CAG8599981.1"/>
    </source>
</evidence>
<dbReference type="OrthoDB" id="434253at2759"/>
<accession>A0A9N9CDW2</accession>
<feature type="non-terminal residue" evidence="1">
    <location>
        <position position="1"/>
    </location>
</feature>
<name>A0A9N9CDW2_9GLOM</name>
<dbReference type="Proteomes" id="UP000789706">
    <property type="component" value="Unassembled WGS sequence"/>
</dbReference>
<reference evidence="1" key="1">
    <citation type="submission" date="2021-06" db="EMBL/GenBank/DDBJ databases">
        <authorList>
            <person name="Kallberg Y."/>
            <person name="Tangrot J."/>
            <person name="Rosling A."/>
        </authorList>
    </citation>
    <scope>NUCLEOTIDE SEQUENCE</scope>
    <source>
        <strain evidence="1">AZ414A</strain>
    </source>
</reference>
<evidence type="ECO:0000313" key="2">
    <source>
        <dbReference type="Proteomes" id="UP000789706"/>
    </source>
</evidence>
<keyword evidence="2" id="KW-1185">Reference proteome</keyword>
<organism evidence="1 2">
    <name type="scientific">Diversispora eburnea</name>
    <dbReference type="NCBI Taxonomy" id="1213867"/>
    <lineage>
        <taxon>Eukaryota</taxon>
        <taxon>Fungi</taxon>
        <taxon>Fungi incertae sedis</taxon>
        <taxon>Mucoromycota</taxon>
        <taxon>Glomeromycotina</taxon>
        <taxon>Glomeromycetes</taxon>
        <taxon>Diversisporales</taxon>
        <taxon>Diversisporaceae</taxon>
        <taxon>Diversispora</taxon>
    </lineage>
</organism>
<dbReference type="EMBL" id="CAJVPK010001847">
    <property type="protein sequence ID" value="CAG8599981.1"/>
    <property type="molecule type" value="Genomic_DNA"/>
</dbReference>
<sequence length="83" mass="9747">MSINSTPKCPKWSQLLQQSHKKNYKNVVFVQMTNLRRNGQPSLHNLRFLDFLEDDPKYLLFLMPFNDNNLHGDVKSCPTVQLN</sequence>
<protein>
    <submittedName>
        <fullName evidence="1">5_t:CDS:1</fullName>
    </submittedName>
</protein>
<proteinExistence type="predicted"/>